<dbReference type="Pfam" id="PF00005">
    <property type="entry name" value="ABC_tran"/>
    <property type="match status" value="1"/>
</dbReference>
<gene>
    <name evidence="11" type="ORF">SAMN05444921_103187</name>
</gene>
<feature type="region of interest" description="Disordered" evidence="7">
    <location>
        <begin position="1"/>
        <end position="25"/>
    </location>
</feature>
<dbReference type="PROSITE" id="PS50893">
    <property type="entry name" value="ABC_TRANSPORTER_2"/>
    <property type="match status" value="1"/>
</dbReference>
<dbReference type="GeneID" id="40828623"/>
<dbReference type="InterPro" id="IPR039421">
    <property type="entry name" value="Type_1_exporter"/>
</dbReference>
<dbReference type="SUPFAM" id="SSF52540">
    <property type="entry name" value="P-loop containing nucleoside triphosphate hydrolases"/>
    <property type="match status" value="1"/>
</dbReference>
<dbReference type="InterPro" id="IPR011527">
    <property type="entry name" value="ABC1_TM_dom"/>
</dbReference>
<dbReference type="PROSITE" id="PS50929">
    <property type="entry name" value="ABC_TM1F"/>
    <property type="match status" value="1"/>
</dbReference>
<feature type="transmembrane region" description="Helical" evidence="8">
    <location>
        <begin position="263"/>
        <end position="287"/>
    </location>
</feature>
<protein>
    <submittedName>
        <fullName evidence="11">ATP-binding cassette, subfamily B</fullName>
    </submittedName>
</protein>
<feature type="compositionally biased region" description="Low complexity" evidence="7">
    <location>
        <begin position="1"/>
        <end position="16"/>
    </location>
</feature>
<dbReference type="RefSeq" id="WP_093652865.1">
    <property type="nucleotide sequence ID" value="NZ_FNHI01000003.1"/>
</dbReference>
<keyword evidence="12" id="KW-1185">Reference proteome</keyword>
<sequence>MSTRRPAAAYGGRPPASDVPHEPGGGARSLLRGAVRASAGRTAALVVTGLLSAAAAVALPALLGRSLDLVLAGATDAGPWLALCAALVVADILCDAASAHLSGTLTARTAARMRRRALGRVLAAGPTAAARFDAGDLVTRLTANATEAATAPATAAAAVPSVVLPVGALVALALTDPWTAAVFAAGAPLLVLLVRAFTRDTSAGVAEYQQVQGRIATRLVEALEGARTVAAAGTKDRERARILAPLPELAARGRHMWHVYGRAVARGAVLLPLLETGVLAVGGLRVAAGDMSVGELLAALRYAALAAGLGAVVGQLSGLLRSRAAGRRTAEVQAAPAVAYGGRGFPEDGSGRLEFRGVSVVRAGRPVLRGVDLVVPGGATLALVGRSGSGKTALARLAGRLADPDTGTVLLDGVPLPEVARGVLRREVTYAFERPALFGSTVRDAIAFGPCAPPQAEVIGGARAAGADAFVRRLPDGYATPLSRAPLSGGEAQRLGLARAFAHAGRLLVLDDATSSLDSVTERQVARALLQQVRPGTRLVVAHRASSAARADLVAWLDDGRIRAVGPHSALWALREYRAVFAATDEPAVGRAATDEPAVGRAATDEPAVGRAATDGHEPARGRTR</sequence>
<dbReference type="Gene3D" id="1.20.1560.10">
    <property type="entry name" value="ABC transporter type 1, transmembrane domain"/>
    <property type="match status" value="1"/>
</dbReference>
<keyword evidence="5 8" id="KW-1133">Transmembrane helix</keyword>
<feature type="region of interest" description="Disordered" evidence="7">
    <location>
        <begin position="590"/>
        <end position="625"/>
    </location>
</feature>
<keyword evidence="3" id="KW-0547">Nucleotide-binding</keyword>
<dbReference type="Pfam" id="PF00664">
    <property type="entry name" value="ABC_membrane"/>
    <property type="match status" value="1"/>
</dbReference>
<dbReference type="GO" id="GO:0005886">
    <property type="term" value="C:plasma membrane"/>
    <property type="evidence" value="ECO:0007669"/>
    <property type="project" value="UniProtKB-SubCell"/>
</dbReference>
<dbReference type="InterPro" id="IPR017871">
    <property type="entry name" value="ABC_transporter-like_CS"/>
</dbReference>
<evidence type="ECO:0000256" key="3">
    <source>
        <dbReference type="ARBA" id="ARBA00022741"/>
    </source>
</evidence>
<feature type="compositionally biased region" description="Basic and acidic residues" evidence="7">
    <location>
        <begin position="614"/>
        <end position="625"/>
    </location>
</feature>
<dbReference type="PROSITE" id="PS00211">
    <property type="entry name" value="ABC_TRANSPORTER_1"/>
    <property type="match status" value="1"/>
</dbReference>
<feature type="domain" description="ABC transmembrane type-1" evidence="10">
    <location>
        <begin position="43"/>
        <end position="321"/>
    </location>
</feature>
<keyword evidence="2 8" id="KW-0812">Transmembrane</keyword>
<evidence type="ECO:0000256" key="8">
    <source>
        <dbReference type="SAM" id="Phobius"/>
    </source>
</evidence>
<feature type="transmembrane region" description="Helical" evidence="8">
    <location>
        <begin position="178"/>
        <end position="197"/>
    </location>
</feature>
<evidence type="ECO:0000256" key="5">
    <source>
        <dbReference type="ARBA" id="ARBA00022989"/>
    </source>
</evidence>
<feature type="transmembrane region" description="Helical" evidence="8">
    <location>
        <begin position="149"/>
        <end position="172"/>
    </location>
</feature>
<dbReference type="PANTHER" id="PTHR43394">
    <property type="entry name" value="ATP-DEPENDENT PERMEASE MDL1, MITOCHONDRIAL"/>
    <property type="match status" value="1"/>
</dbReference>
<name>A0A1G9PZU6_9ACTN</name>
<dbReference type="Gene3D" id="3.40.50.300">
    <property type="entry name" value="P-loop containing nucleotide triphosphate hydrolases"/>
    <property type="match status" value="1"/>
</dbReference>
<dbReference type="OrthoDB" id="9806127at2"/>
<dbReference type="InterPro" id="IPR027417">
    <property type="entry name" value="P-loop_NTPase"/>
</dbReference>
<dbReference type="InterPro" id="IPR036640">
    <property type="entry name" value="ABC1_TM_sf"/>
</dbReference>
<evidence type="ECO:0000259" key="9">
    <source>
        <dbReference type="PROSITE" id="PS50893"/>
    </source>
</evidence>
<accession>A0A1G9PZU6</accession>
<evidence type="ECO:0000256" key="7">
    <source>
        <dbReference type="SAM" id="MobiDB-lite"/>
    </source>
</evidence>
<dbReference type="EMBL" id="FNHI01000003">
    <property type="protein sequence ID" value="SDM04259.1"/>
    <property type="molecule type" value="Genomic_DNA"/>
</dbReference>
<dbReference type="AlphaFoldDB" id="A0A1G9PZU6"/>
<reference evidence="12" key="1">
    <citation type="submission" date="2016-10" db="EMBL/GenBank/DDBJ databases">
        <authorList>
            <person name="Varghese N."/>
            <person name="Submissions S."/>
        </authorList>
    </citation>
    <scope>NUCLEOTIDE SEQUENCE [LARGE SCALE GENOMIC DNA]</scope>
    <source>
        <strain evidence="12">CGMCC 4.7042</strain>
    </source>
</reference>
<organism evidence="11 12">
    <name type="scientific">Streptomyces wuyuanensis</name>
    <dbReference type="NCBI Taxonomy" id="1196353"/>
    <lineage>
        <taxon>Bacteria</taxon>
        <taxon>Bacillati</taxon>
        <taxon>Actinomycetota</taxon>
        <taxon>Actinomycetes</taxon>
        <taxon>Kitasatosporales</taxon>
        <taxon>Streptomycetaceae</taxon>
        <taxon>Streptomyces</taxon>
    </lineage>
</organism>
<dbReference type="SUPFAM" id="SSF90123">
    <property type="entry name" value="ABC transporter transmembrane region"/>
    <property type="match status" value="1"/>
</dbReference>
<evidence type="ECO:0000313" key="11">
    <source>
        <dbReference type="EMBL" id="SDM04259.1"/>
    </source>
</evidence>
<keyword evidence="4 11" id="KW-0067">ATP-binding</keyword>
<evidence type="ECO:0000313" key="12">
    <source>
        <dbReference type="Proteomes" id="UP000199063"/>
    </source>
</evidence>
<dbReference type="SMART" id="SM00382">
    <property type="entry name" value="AAA"/>
    <property type="match status" value="1"/>
</dbReference>
<comment type="subcellular location">
    <subcellularLocation>
        <location evidence="1">Cell membrane</location>
        <topology evidence="1">Multi-pass membrane protein</topology>
    </subcellularLocation>
</comment>
<dbReference type="GO" id="GO:0016887">
    <property type="term" value="F:ATP hydrolysis activity"/>
    <property type="evidence" value="ECO:0007669"/>
    <property type="project" value="InterPro"/>
</dbReference>
<dbReference type="InterPro" id="IPR003593">
    <property type="entry name" value="AAA+_ATPase"/>
</dbReference>
<dbReference type="GO" id="GO:0005524">
    <property type="term" value="F:ATP binding"/>
    <property type="evidence" value="ECO:0007669"/>
    <property type="project" value="UniProtKB-KW"/>
</dbReference>
<keyword evidence="6 8" id="KW-0472">Membrane</keyword>
<dbReference type="STRING" id="1196353.SAMN05444921_103187"/>
<evidence type="ECO:0000256" key="4">
    <source>
        <dbReference type="ARBA" id="ARBA00022840"/>
    </source>
</evidence>
<feature type="transmembrane region" description="Helical" evidence="8">
    <location>
        <begin position="299"/>
        <end position="320"/>
    </location>
</feature>
<dbReference type="PANTHER" id="PTHR43394:SF1">
    <property type="entry name" value="ATP-BINDING CASSETTE SUB-FAMILY B MEMBER 10, MITOCHONDRIAL"/>
    <property type="match status" value="1"/>
</dbReference>
<proteinExistence type="predicted"/>
<evidence type="ECO:0000256" key="1">
    <source>
        <dbReference type="ARBA" id="ARBA00004651"/>
    </source>
</evidence>
<feature type="transmembrane region" description="Helical" evidence="8">
    <location>
        <begin position="80"/>
        <end position="106"/>
    </location>
</feature>
<feature type="transmembrane region" description="Helical" evidence="8">
    <location>
        <begin position="42"/>
        <end position="60"/>
    </location>
</feature>
<feature type="domain" description="ABC transporter" evidence="9">
    <location>
        <begin position="353"/>
        <end position="584"/>
    </location>
</feature>
<evidence type="ECO:0000256" key="2">
    <source>
        <dbReference type="ARBA" id="ARBA00022692"/>
    </source>
</evidence>
<dbReference type="GO" id="GO:0015421">
    <property type="term" value="F:ABC-type oligopeptide transporter activity"/>
    <property type="evidence" value="ECO:0007669"/>
    <property type="project" value="TreeGrafter"/>
</dbReference>
<dbReference type="Proteomes" id="UP000199063">
    <property type="component" value="Unassembled WGS sequence"/>
</dbReference>
<evidence type="ECO:0000259" key="10">
    <source>
        <dbReference type="PROSITE" id="PS50929"/>
    </source>
</evidence>
<evidence type="ECO:0000256" key="6">
    <source>
        <dbReference type="ARBA" id="ARBA00023136"/>
    </source>
</evidence>
<dbReference type="InterPro" id="IPR003439">
    <property type="entry name" value="ABC_transporter-like_ATP-bd"/>
</dbReference>